<dbReference type="eggNOG" id="COG0745">
    <property type="taxonomic scope" value="Bacteria"/>
</dbReference>
<dbReference type="KEGG" id="cyj:Cyan7822_4813"/>
<dbReference type="PANTHER" id="PTHR44591">
    <property type="entry name" value="STRESS RESPONSE REGULATOR PROTEIN 1"/>
    <property type="match status" value="1"/>
</dbReference>
<keyword evidence="1 2" id="KW-0597">Phosphoprotein</keyword>
<dbReference type="EMBL" id="CP002198">
    <property type="protein sequence ID" value="ADN16707.1"/>
    <property type="molecule type" value="Genomic_DNA"/>
</dbReference>
<dbReference type="InterPro" id="IPR011006">
    <property type="entry name" value="CheY-like_superfamily"/>
</dbReference>
<dbReference type="PANTHER" id="PTHR44591:SF22">
    <property type="entry name" value="CHEY SUBFAMILY"/>
    <property type="match status" value="1"/>
</dbReference>
<evidence type="ECO:0000313" key="4">
    <source>
        <dbReference type="EMBL" id="ADN16707.1"/>
    </source>
</evidence>
<feature type="domain" description="Response regulatory" evidence="3">
    <location>
        <begin position="5"/>
        <end position="122"/>
    </location>
</feature>
<dbReference type="STRING" id="497965.Cyan7822_4813"/>
<name>E0UG88_GLOV7</name>
<sequence>MANKRVLVIDDDNGIREIIQVSLEVVAGWEVITAASGREGLVKAQNEQPDLIILDFMMPDLDGQATFRQLQANVATQHIPTIFLTAKEVYYEEDDLINSGVTGIIHKPFDPPELVRQIQKFLHWQD</sequence>
<gene>
    <name evidence="4" type="ordered locus">Cyan7822_4813</name>
</gene>
<dbReference type="CDD" id="cd17552">
    <property type="entry name" value="REC_RR468-like"/>
    <property type="match status" value="1"/>
</dbReference>
<accession>E0UG88</accession>
<proteinExistence type="predicted"/>
<dbReference type="OrthoDB" id="424582at2"/>
<reference evidence="5" key="1">
    <citation type="journal article" date="2011" name="MBio">
        <title>Novel metabolic attributes of the genus Cyanothece, comprising a group of unicellular nitrogen-fixing Cyanobacteria.</title>
        <authorList>
            <person name="Bandyopadhyay A."/>
            <person name="Elvitigala T."/>
            <person name="Welsh E."/>
            <person name="Stockel J."/>
            <person name="Liberton M."/>
            <person name="Min H."/>
            <person name="Sherman L.A."/>
            <person name="Pakrasi H.B."/>
        </authorList>
    </citation>
    <scope>NUCLEOTIDE SEQUENCE [LARGE SCALE GENOMIC DNA]</scope>
    <source>
        <strain evidence="5">PCC 7822</strain>
    </source>
</reference>
<dbReference type="HOGENOM" id="CLU_000445_69_17_3"/>
<evidence type="ECO:0000256" key="1">
    <source>
        <dbReference type="ARBA" id="ARBA00022553"/>
    </source>
</evidence>
<organism evidence="4 5">
    <name type="scientific">Gloeothece verrucosa (strain PCC 7822)</name>
    <name type="common">Cyanothece sp. (strain PCC 7822)</name>
    <dbReference type="NCBI Taxonomy" id="497965"/>
    <lineage>
        <taxon>Bacteria</taxon>
        <taxon>Bacillati</taxon>
        <taxon>Cyanobacteriota</taxon>
        <taxon>Cyanophyceae</taxon>
        <taxon>Oscillatoriophycideae</taxon>
        <taxon>Chroococcales</taxon>
        <taxon>Aphanothecaceae</taxon>
        <taxon>Gloeothece</taxon>
        <taxon>Gloeothece verrucosa</taxon>
    </lineage>
</organism>
<evidence type="ECO:0000259" key="3">
    <source>
        <dbReference type="PROSITE" id="PS50110"/>
    </source>
</evidence>
<dbReference type="InterPro" id="IPR050595">
    <property type="entry name" value="Bact_response_regulator"/>
</dbReference>
<dbReference type="SMART" id="SM00448">
    <property type="entry name" value="REC"/>
    <property type="match status" value="1"/>
</dbReference>
<dbReference type="InterPro" id="IPR001789">
    <property type="entry name" value="Sig_transdc_resp-reg_receiver"/>
</dbReference>
<dbReference type="RefSeq" id="WP_013324747.1">
    <property type="nucleotide sequence ID" value="NC_014501.1"/>
</dbReference>
<evidence type="ECO:0000256" key="2">
    <source>
        <dbReference type="PROSITE-ProRule" id="PRU00169"/>
    </source>
</evidence>
<protein>
    <submittedName>
        <fullName evidence="4">Response regulator receiver protein</fullName>
    </submittedName>
</protein>
<dbReference type="AlphaFoldDB" id="E0UG88"/>
<keyword evidence="5" id="KW-1185">Reference proteome</keyword>
<dbReference type="Proteomes" id="UP000008206">
    <property type="component" value="Chromosome"/>
</dbReference>
<feature type="modified residue" description="4-aspartylphosphate" evidence="2">
    <location>
        <position position="55"/>
    </location>
</feature>
<dbReference type="GO" id="GO:0000160">
    <property type="term" value="P:phosphorelay signal transduction system"/>
    <property type="evidence" value="ECO:0007669"/>
    <property type="project" value="InterPro"/>
</dbReference>
<dbReference type="Gene3D" id="3.40.50.2300">
    <property type="match status" value="1"/>
</dbReference>
<evidence type="ECO:0000313" key="5">
    <source>
        <dbReference type="Proteomes" id="UP000008206"/>
    </source>
</evidence>
<dbReference type="Pfam" id="PF00072">
    <property type="entry name" value="Response_reg"/>
    <property type="match status" value="1"/>
</dbReference>
<dbReference type="PROSITE" id="PS50110">
    <property type="entry name" value="RESPONSE_REGULATORY"/>
    <property type="match status" value="1"/>
</dbReference>
<dbReference type="SUPFAM" id="SSF52172">
    <property type="entry name" value="CheY-like"/>
    <property type="match status" value="1"/>
</dbReference>